<protein>
    <submittedName>
        <fullName evidence="1">Uncharacterized protein</fullName>
    </submittedName>
</protein>
<evidence type="ECO:0000313" key="2">
    <source>
        <dbReference type="Proteomes" id="UP001252688"/>
    </source>
</evidence>
<gene>
    <name evidence="1" type="ORF">QJV37_14310</name>
</gene>
<reference evidence="1 2" key="1">
    <citation type="submission" date="2023-05" db="EMBL/GenBank/DDBJ databases">
        <title>A Combination of Whole Genome Sequencing and Metagenomics Reveals Diversity of Listeria spp. in Soil Collected from the Nantahala National Forest.</title>
        <authorList>
            <person name="Wang J."/>
            <person name="Schamp C.N."/>
            <person name="Hudson L.K."/>
            <person name="Chaggar H.K."/>
            <person name="Bryan D.W."/>
            <person name="Radosevich M."/>
            <person name="Denes T.G."/>
        </authorList>
    </citation>
    <scope>NUCLEOTIDE SEQUENCE [LARGE SCALE GENOMIC DNA]</scope>
    <source>
        <strain evidence="1 2">UTK S2-0002</strain>
    </source>
</reference>
<dbReference type="EMBL" id="JASBAM010000006">
    <property type="protein sequence ID" value="MDT0115306.1"/>
    <property type="molecule type" value="Genomic_DNA"/>
</dbReference>
<sequence>MIKLNVIHEEVQSFWALTENGWEEASGNRVTIQNVDFMFCISHEKTGRFIVVVDLNSGTTVLKYYLNALDLLLLNDKDETRYFYDNSIIPELEKIILKTGIENLTNTLKAKKEEMEKIYGKKAEMLTNK</sequence>
<evidence type="ECO:0000313" key="1">
    <source>
        <dbReference type="EMBL" id="MDT0115306.1"/>
    </source>
</evidence>
<name>A0ABU2IRI0_9LIST</name>
<comment type="caution">
    <text evidence="1">The sequence shown here is derived from an EMBL/GenBank/DDBJ whole genome shotgun (WGS) entry which is preliminary data.</text>
</comment>
<accession>A0ABU2IRI0</accession>
<proteinExistence type="predicted"/>
<dbReference type="RefSeq" id="WP_185555006.1">
    <property type="nucleotide sequence ID" value="NZ_JASAZZ010000006.1"/>
</dbReference>
<keyword evidence="2" id="KW-1185">Reference proteome</keyword>
<dbReference type="Proteomes" id="UP001252688">
    <property type="component" value="Unassembled WGS sequence"/>
</dbReference>
<organism evidence="1 2">
    <name type="scientific">Listeria cossartiae subsp. cayugensis</name>
    <dbReference type="NCBI Taxonomy" id="2713505"/>
    <lineage>
        <taxon>Bacteria</taxon>
        <taxon>Bacillati</taxon>
        <taxon>Bacillota</taxon>
        <taxon>Bacilli</taxon>
        <taxon>Bacillales</taxon>
        <taxon>Listeriaceae</taxon>
        <taxon>Listeria</taxon>
        <taxon>Listeria cossartiae</taxon>
    </lineage>
</organism>